<dbReference type="OrthoDB" id="6367900at2759"/>
<dbReference type="Gene3D" id="1.10.10.2830">
    <property type="match status" value="1"/>
</dbReference>
<protein>
    <recommendedName>
        <fullName evidence="4">ParB-like N-terminal domain-containing protein</fullName>
    </recommendedName>
</protein>
<dbReference type="SUPFAM" id="SSF110849">
    <property type="entry name" value="ParB/Sulfiredoxin"/>
    <property type="match status" value="1"/>
</dbReference>
<dbReference type="SUPFAM" id="SSF52540">
    <property type="entry name" value="P-loop containing nucleoside triphosphate hydrolases"/>
    <property type="match status" value="1"/>
</dbReference>
<dbReference type="GO" id="GO:0003677">
    <property type="term" value="F:DNA binding"/>
    <property type="evidence" value="ECO:0007669"/>
    <property type="project" value="UniProtKB-KW"/>
</dbReference>
<keyword evidence="2" id="KW-0159">Chromosome partition</keyword>
<dbReference type="Gene3D" id="3.90.1530.30">
    <property type="match status" value="1"/>
</dbReference>
<dbReference type="Pfam" id="PF13614">
    <property type="entry name" value="AAA_31"/>
    <property type="match status" value="1"/>
</dbReference>
<dbReference type="FunFam" id="1.10.10.2830:FF:000001">
    <property type="entry name" value="Chromosome partitioning protein ParB"/>
    <property type="match status" value="1"/>
</dbReference>
<comment type="similarity">
    <text evidence="1">Belongs to the ParB family.</text>
</comment>
<keyword evidence="3" id="KW-0238">DNA-binding</keyword>
<reference evidence="5" key="1">
    <citation type="submission" date="2020-11" db="EMBL/GenBank/DDBJ databases">
        <authorList>
            <person name="Tran Van P."/>
        </authorList>
    </citation>
    <scope>NUCLEOTIDE SEQUENCE</scope>
</reference>
<dbReference type="EMBL" id="OB677611">
    <property type="protein sequence ID" value="CAD7236254.1"/>
    <property type="molecule type" value="Genomic_DNA"/>
</dbReference>
<feature type="domain" description="ParB-like N-terminal" evidence="4">
    <location>
        <begin position="214"/>
        <end position="304"/>
    </location>
</feature>
<dbReference type="InterPro" id="IPR036086">
    <property type="entry name" value="ParB/Sulfiredoxin_sf"/>
</dbReference>
<gene>
    <name evidence="5" type="ORF">CTOB1V02_LOCUS14069</name>
</gene>
<dbReference type="Pfam" id="PF17762">
    <property type="entry name" value="HTH_ParB"/>
    <property type="match status" value="1"/>
</dbReference>
<evidence type="ECO:0000256" key="1">
    <source>
        <dbReference type="ARBA" id="ARBA00006295"/>
    </source>
</evidence>
<dbReference type="InterPro" id="IPR041468">
    <property type="entry name" value="HTH_ParB/Spo0J"/>
</dbReference>
<accession>A0A7R8WSA6</accession>
<proteinExistence type="inferred from homology"/>
<dbReference type="NCBIfam" id="TIGR00180">
    <property type="entry name" value="parB_part"/>
    <property type="match status" value="1"/>
</dbReference>
<dbReference type="SUPFAM" id="SSF109709">
    <property type="entry name" value="KorB DNA-binding domain-like"/>
    <property type="match status" value="1"/>
</dbReference>
<dbReference type="InterPro" id="IPR057240">
    <property type="entry name" value="ParB_dimer_C"/>
</dbReference>
<name>A0A7R8WSA6_9CRUS</name>
<dbReference type="AlphaFoldDB" id="A0A7R8WSA6"/>
<dbReference type="InterPro" id="IPR003115">
    <property type="entry name" value="ParB_N"/>
</dbReference>
<evidence type="ECO:0000313" key="5">
    <source>
        <dbReference type="EMBL" id="CAD7236254.1"/>
    </source>
</evidence>
<dbReference type="FunFam" id="3.90.1530.30:FF:000001">
    <property type="entry name" value="Chromosome partitioning protein ParB"/>
    <property type="match status" value="1"/>
</dbReference>
<dbReference type="PANTHER" id="PTHR33375:SF1">
    <property type="entry name" value="CHROMOSOME-PARTITIONING PROTEIN PARB-RELATED"/>
    <property type="match status" value="1"/>
</dbReference>
<evidence type="ECO:0000259" key="4">
    <source>
        <dbReference type="SMART" id="SM00470"/>
    </source>
</evidence>
<dbReference type="GO" id="GO:0045881">
    <property type="term" value="P:positive regulation of sporulation resulting in formation of a cellular spore"/>
    <property type="evidence" value="ECO:0007669"/>
    <property type="project" value="TreeGrafter"/>
</dbReference>
<dbReference type="GO" id="GO:0005694">
    <property type="term" value="C:chromosome"/>
    <property type="evidence" value="ECO:0007669"/>
    <property type="project" value="TreeGrafter"/>
</dbReference>
<sequence length="469" mass="52419">MVGDKRAKDIILKTETPNLDILPAHLDLVGAEIELINHPNREKVLKGVLQDLRNNYDFIIIDCSPSLGLITVNSLAASDSVIVPVQCEYFALEGLGKLLNTIKIVQNRINPALEIEGILLTMYDQRLRLSNQVLEEVRKHFQDLVFETIINRNTRIGEAPSFGKPIIMYDADSTGARDYMNLAREILQLSDHDDAAKVGRSAKNEEYEQTGSVVKIPLSQIEVNPFQPRVDFNQEALEDLAESIKIHGVVQPITVRKLGNKKFQLIAGERRLRASKLAGLNDIPAYVRLANDQESLEIALIENIQREDLNALEIALNYQRLIDECNLTHEDLSTRLGKSRTAVTNHLRLLKLPPDIQSALKSKSISMGHARALAGVDDVVMQLHVCKEIINKGLSVRQTEAMIKQSATKSKTKTSSSKLPLAYQKLQDRLASNLSAKVQIKPKQNGSGEITIYFHDDDDLERLSEFLGS</sequence>
<dbReference type="InterPro" id="IPR025669">
    <property type="entry name" value="AAA_dom"/>
</dbReference>
<dbReference type="FunFam" id="3.40.50.300:FF:000285">
    <property type="entry name" value="Sporulation initiation inhibitor Soj"/>
    <property type="match status" value="1"/>
</dbReference>
<dbReference type="Pfam" id="PF23552">
    <property type="entry name" value="ParB_C"/>
    <property type="match status" value="1"/>
</dbReference>
<dbReference type="InterPro" id="IPR027417">
    <property type="entry name" value="P-loop_NTPase"/>
</dbReference>
<dbReference type="Pfam" id="PF02195">
    <property type="entry name" value="ParB_N"/>
    <property type="match status" value="1"/>
</dbReference>
<dbReference type="Gene3D" id="3.40.50.300">
    <property type="entry name" value="P-loop containing nucleotide triphosphate hydrolases"/>
    <property type="match status" value="1"/>
</dbReference>
<organism evidence="5">
    <name type="scientific">Cyprideis torosa</name>
    <dbReference type="NCBI Taxonomy" id="163714"/>
    <lineage>
        <taxon>Eukaryota</taxon>
        <taxon>Metazoa</taxon>
        <taxon>Ecdysozoa</taxon>
        <taxon>Arthropoda</taxon>
        <taxon>Crustacea</taxon>
        <taxon>Oligostraca</taxon>
        <taxon>Ostracoda</taxon>
        <taxon>Podocopa</taxon>
        <taxon>Podocopida</taxon>
        <taxon>Cytherocopina</taxon>
        <taxon>Cytheroidea</taxon>
        <taxon>Cytherideidae</taxon>
        <taxon>Cyprideis</taxon>
    </lineage>
</organism>
<dbReference type="CDD" id="cd02042">
    <property type="entry name" value="ParAB_family"/>
    <property type="match status" value="1"/>
</dbReference>
<dbReference type="GO" id="GO:0007059">
    <property type="term" value="P:chromosome segregation"/>
    <property type="evidence" value="ECO:0007669"/>
    <property type="project" value="UniProtKB-KW"/>
</dbReference>
<dbReference type="PANTHER" id="PTHR33375">
    <property type="entry name" value="CHROMOSOME-PARTITIONING PROTEIN PARB-RELATED"/>
    <property type="match status" value="1"/>
</dbReference>
<dbReference type="InterPro" id="IPR004437">
    <property type="entry name" value="ParB/RepB/Spo0J"/>
</dbReference>
<evidence type="ECO:0000256" key="3">
    <source>
        <dbReference type="ARBA" id="ARBA00023125"/>
    </source>
</evidence>
<evidence type="ECO:0000256" key="2">
    <source>
        <dbReference type="ARBA" id="ARBA00022829"/>
    </source>
</evidence>
<dbReference type="InterPro" id="IPR050336">
    <property type="entry name" value="Chromosome_partition/occlusion"/>
</dbReference>
<dbReference type="SMART" id="SM00470">
    <property type="entry name" value="ParB"/>
    <property type="match status" value="1"/>
</dbReference>
<dbReference type="CDD" id="cd16393">
    <property type="entry name" value="SPO0J_N"/>
    <property type="match status" value="1"/>
</dbReference>